<keyword evidence="6" id="KW-0472">Membrane</keyword>
<dbReference type="Gene3D" id="2.40.160.60">
    <property type="entry name" value="Outer membrane protein transport protein (OMPP1/FadL/TodX)"/>
    <property type="match status" value="1"/>
</dbReference>
<dbReference type="eggNOG" id="COG2067">
    <property type="taxonomic scope" value="Bacteria"/>
</dbReference>
<accession>S5U0Z1</accession>
<dbReference type="InterPro" id="IPR005017">
    <property type="entry name" value="OMPP1/FadL/TodX"/>
</dbReference>
<evidence type="ECO:0000256" key="5">
    <source>
        <dbReference type="ARBA" id="ARBA00022729"/>
    </source>
</evidence>
<comment type="subcellular location">
    <subcellularLocation>
        <location evidence="1">Cell outer membrane</location>
        <topology evidence="1">Multi-pass membrane protein</topology>
    </subcellularLocation>
</comment>
<reference evidence="9" key="2">
    <citation type="journal article" date="2016" name="Environ. Microbiol. Rep.">
        <title>Analysis of defence systems and a conjugative IncP-1 plasmid in the marine polyaromatic hydrocarbons-degrading bacterium Cycloclasticus sp. 78-ME.</title>
        <authorList>
            <person name="Yakimov M.M."/>
            <person name="Crisafi F."/>
            <person name="Messina E."/>
            <person name="Smedile F."/>
            <person name="Lopatina A."/>
            <person name="Denaro R."/>
            <person name="Pieper D.H."/>
            <person name="Golyshin P.N."/>
            <person name="Giuliano L."/>
        </authorList>
    </citation>
    <scope>NUCLEOTIDE SEQUENCE [LARGE SCALE GENOMIC DNA]</scope>
    <source>
        <strain evidence="9">78-ME</strain>
    </source>
</reference>
<protein>
    <submittedName>
        <fullName evidence="8">Long-chain fatty acid transport protein</fullName>
    </submittedName>
</protein>
<organism evidence="8 9">
    <name type="scientific">Cycloclasticus zancles 78-ME</name>
    <dbReference type="NCBI Taxonomy" id="1198232"/>
    <lineage>
        <taxon>Bacteria</taxon>
        <taxon>Pseudomonadati</taxon>
        <taxon>Pseudomonadota</taxon>
        <taxon>Gammaproteobacteria</taxon>
        <taxon>Thiotrichales</taxon>
        <taxon>Piscirickettsiaceae</taxon>
        <taxon>Cycloclasticus</taxon>
    </lineage>
</organism>
<dbReference type="KEGG" id="cza:CYCME_2568"/>
<dbReference type="PANTHER" id="PTHR35093">
    <property type="entry name" value="OUTER MEMBRANE PROTEIN NMB0088-RELATED"/>
    <property type="match status" value="1"/>
</dbReference>
<evidence type="ECO:0000313" key="9">
    <source>
        <dbReference type="Proteomes" id="UP000015380"/>
    </source>
</evidence>
<name>S5U0Z1_9GAMM</name>
<sequence length="471" mass="51636">MIIKNKIKGNGYYNEFTLSTEEPLSKKTWFSSIFLSLALISLSSVPATKTYASGVNMEGLGIRAMSMGSAFIGLADDASAVFWNPAGLSQLKGAGYTFGVYSMTADVDAKNGVSNNSLPGGDYDPNKGDLFPGFYPSEPTNFDDDEELWLGAATMPSFLIFKNFGRYTLAGGAFGVGGAYSSYNDKIFDPANDAEIEADVFAVLGLMSINGSIGYQVTQKLSVGFGVDMLINVWRGDVKKDYISASGSDWNYNYDAKIRKWGYGFQGNIGVLYKFNEQWSVGAIYRTGSDIKLEGDTKIRLKGGSNIDPFKTNEKSDGHTDFEYGASWGVGVAYKPTKKLTFTYDYRENDWSDFNWPGSNATFDEPGKFLQNVDGDPGWNRAHGYSVGTEYLLNNKITLRAGYTNESSGVPSEFENPATITLGDIQIANVGMGFQYDTWKVDVLVGTMWGGTGYGVDHRCYDFGISFMRML</sequence>
<evidence type="ECO:0000256" key="2">
    <source>
        <dbReference type="ARBA" id="ARBA00008163"/>
    </source>
</evidence>
<keyword evidence="5" id="KW-0732">Signal</keyword>
<evidence type="ECO:0000256" key="4">
    <source>
        <dbReference type="ARBA" id="ARBA00022692"/>
    </source>
</evidence>
<evidence type="ECO:0000313" key="8">
    <source>
        <dbReference type="EMBL" id="AGS40873.1"/>
    </source>
</evidence>
<dbReference type="Proteomes" id="UP000015380">
    <property type="component" value="Chromosome"/>
</dbReference>
<evidence type="ECO:0000256" key="6">
    <source>
        <dbReference type="ARBA" id="ARBA00023136"/>
    </source>
</evidence>
<comment type="similarity">
    <text evidence="2">Belongs to the OmpP1/FadL family.</text>
</comment>
<dbReference type="EMBL" id="CP005996">
    <property type="protein sequence ID" value="AGS40873.1"/>
    <property type="molecule type" value="Genomic_DNA"/>
</dbReference>
<dbReference type="GO" id="GO:0015483">
    <property type="term" value="F:long-chain fatty acid transporting porin activity"/>
    <property type="evidence" value="ECO:0007669"/>
    <property type="project" value="TreeGrafter"/>
</dbReference>
<keyword evidence="3" id="KW-1134">Transmembrane beta strand</keyword>
<reference evidence="8 9" key="1">
    <citation type="submission" date="2013-05" db="EMBL/GenBank/DDBJ databases">
        <title>Between feast and famine: a lifestyle of most important marine PAH-degrading bacterium Cycloclasticus sp. 7ME.</title>
        <authorList>
            <person name="Yakimov M.M."/>
            <person name="Messina E."/>
            <person name="Genovese M."/>
            <person name="Denaro R."/>
            <person name="Crisafi F."/>
            <person name="Russo D."/>
            <person name="Cappello S."/>
            <person name="Santisi S."/>
            <person name="Smedile F."/>
            <person name="Golyshina O.V."/>
            <person name="Tran H."/>
            <person name="Pieper D.H."/>
            <person name="Golyshin P.N."/>
            <person name="Giuliano L."/>
        </authorList>
    </citation>
    <scope>NUCLEOTIDE SEQUENCE [LARGE SCALE GENOMIC DNA]</scope>
    <source>
        <strain evidence="8 9">78-ME</strain>
    </source>
</reference>
<gene>
    <name evidence="8" type="ORF">CYCME_2568</name>
</gene>
<keyword evidence="9" id="KW-1185">Reference proteome</keyword>
<keyword evidence="4" id="KW-0812">Transmembrane</keyword>
<keyword evidence="7" id="KW-0998">Cell outer membrane</keyword>
<evidence type="ECO:0000256" key="7">
    <source>
        <dbReference type="ARBA" id="ARBA00023237"/>
    </source>
</evidence>
<evidence type="ECO:0000256" key="1">
    <source>
        <dbReference type="ARBA" id="ARBA00004571"/>
    </source>
</evidence>
<dbReference type="HOGENOM" id="CLU_035981_0_1_6"/>
<dbReference type="PATRIC" id="fig|1198232.3.peg.2536"/>
<evidence type="ECO:0000256" key="3">
    <source>
        <dbReference type="ARBA" id="ARBA00022452"/>
    </source>
</evidence>
<dbReference type="SUPFAM" id="SSF56935">
    <property type="entry name" value="Porins"/>
    <property type="match status" value="1"/>
</dbReference>
<proteinExistence type="inferred from homology"/>
<dbReference type="GO" id="GO:0009279">
    <property type="term" value="C:cell outer membrane"/>
    <property type="evidence" value="ECO:0007669"/>
    <property type="project" value="UniProtKB-SubCell"/>
</dbReference>
<dbReference type="Pfam" id="PF03349">
    <property type="entry name" value="Toluene_X"/>
    <property type="match status" value="1"/>
</dbReference>
<dbReference type="PANTHER" id="PTHR35093:SF8">
    <property type="entry name" value="OUTER MEMBRANE PROTEIN NMB0088-RELATED"/>
    <property type="match status" value="1"/>
</dbReference>
<dbReference type="AlphaFoldDB" id="S5U0Z1"/>